<keyword evidence="1" id="KW-0472">Membrane</keyword>
<sequence>MPSQWGNAPLSIILLELALPLVNMEHNSLETVFQLGKPHSVFCWGNKKNSFSAHFHGSFLFRFSTVAFSFVGFSSVAFPPIARPSFFNRFAPPKVSGGLRFDSELKYFHYICHNFRELLEFEFELYLRFEFSIF</sequence>
<dbReference type="Gramene" id="MELO3C032667.2.1">
    <property type="protein sequence ID" value="MELO3C032667.2.1"/>
    <property type="gene ID" value="MELO3C032667.2"/>
</dbReference>
<keyword evidence="2" id="KW-0732">Signal</keyword>
<proteinExistence type="predicted"/>
<feature type="transmembrane region" description="Helical" evidence="1">
    <location>
        <begin position="59"/>
        <end position="82"/>
    </location>
</feature>
<evidence type="ECO:0000313" key="3">
    <source>
        <dbReference type="EnsemblPlants" id="MELO3C032667.2.1"/>
    </source>
</evidence>
<organism evidence="3">
    <name type="scientific">Cucumis melo</name>
    <name type="common">Muskmelon</name>
    <dbReference type="NCBI Taxonomy" id="3656"/>
    <lineage>
        <taxon>Eukaryota</taxon>
        <taxon>Viridiplantae</taxon>
        <taxon>Streptophyta</taxon>
        <taxon>Embryophyta</taxon>
        <taxon>Tracheophyta</taxon>
        <taxon>Spermatophyta</taxon>
        <taxon>Magnoliopsida</taxon>
        <taxon>eudicotyledons</taxon>
        <taxon>Gunneridae</taxon>
        <taxon>Pentapetalae</taxon>
        <taxon>rosids</taxon>
        <taxon>fabids</taxon>
        <taxon>Cucurbitales</taxon>
        <taxon>Cucurbitaceae</taxon>
        <taxon>Benincaseae</taxon>
        <taxon>Cucumis</taxon>
    </lineage>
</organism>
<keyword evidence="1" id="KW-0812">Transmembrane</keyword>
<dbReference type="EnsemblPlants" id="MELO3C032667.2.1">
    <property type="protein sequence ID" value="MELO3C032667.2.1"/>
    <property type="gene ID" value="MELO3C032667.2"/>
</dbReference>
<protein>
    <submittedName>
        <fullName evidence="3">Uncharacterized protein</fullName>
    </submittedName>
</protein>
<feature type="chain" id="PRO_5039915453" evidence="2">
    <location>
        <begin position="25"/>
        <end position="134"/>
    </location>
</feature>
<accession>A0A9I9EEG8</accession>
<name>A0A9I9EEG8_CUCME</name>
<reference evidence="3" key="1">
    <citation type="submission" date="2023-03" db="UniProtKB">
        <authorList>
            <consortium name="EnsemblPlants"/>
        </authorList>
    </citation>
    <scope>IDENTIFICATION</scope>
</reference>
<evidence type="ECO:0000256" key="2">
    <source>
        <dbReference type="SAM" id="SignalP"/>
    </source>
</evidence>
<keyword evidence="1" id="KW-1133">Transmembrane helix</keyword>
<evidence type="ECO:0000256" key="1">
    <source>
        <dbReference type="SAM" id="Phobius"/>
    </source>
</evidence>
<dbReference type="AlphaFoldDB" id="A0A9I9EEG8"/>
<feature type="signal peptide" evidence="2">
    <location>
        <begin position="1"/>
        <end position="24"/>
    </location>
</feature>